<evidence type="ECO:0000313" key="1">
    <source>
        <dbReference type="EMBL" id="EQD32924.1"/>
    </source>
</evidence>
<proteinExistence type="predicted"/>
<accession>T0ZW86</accession>
<comment type="caution">
    <text evidence="1">The sequence shown here is derived from an EMBL/GenBank/DDBJ whole genome shotgun (WGS) entry which is preliminary data.</text>
</comment>
<dbReference type="AlphaFoldDB" id="T0ZW86"/>
<protein>
    <submittedName>
        <fullName evidence="1">Phage integrase family protein</fullName>
    </submittedName>
</protein>
<name>T0ZW86_9ZZZZ</name>
<dbReference type="EMBL" id="AUZX01014122">
    <property type="protein sequence ID" value="EQD32924.1"/>
    <property type="molecule type" value="Genomic_DNA"/>
</dbReference>
<reference evidence="1" key="1">
    <citation type="submission" date="2013-08" db="EMBL/GenBank/DDBJ databases">
        <authorList>
            <person name="Mendez C."/>
            <person name="Richter M."/>
            <person name="Ferrer M."/>
            <person name="Sanchez J."/>
        </authorList>
    </citation>
    <scope>NUCLEOTIDE SEQUENCE</scope>
</reference>
<feature type="non-terminal residue" evidence="1">
    <location>
        <position position="1"/>
    </location>
</feature>
<gene>
    <name evidence="1" type="ORF">B1A_19136</name>
</gene>
<reference evidence="1" key="2">
    <citation type="journal article" date="2014" name="ISME J.">
        <title>Microbial stratification in low pH oxic and suboxic macroscopic growths along an acid mine drainage.</title>
        <authorList>
            <person name="Mendez-Garcia C."/>
            <person name="Mesa V."/>
            <person name="Sprenger R.R."/>
            <person name="Richter M."/>
            <person name="Diez M.S."/>
            <person name="Solano J."/>
            <person name="Bargiela R."/>
            <person name="Golyshina O.V."/>
            <person name="Manteca A."/>
            <person name="Ramos J.L."/>
            <person name="Gallego J.R."/>
            <person name="Llorente I."/>
            <person name="Martins Dos Santos V.A."/>
            <person name="Jensen O.N."/>
            <person name="Pelaez A.I."/>
            <person name="Sanchez J."/>
            <person name="Ferrer M."/>
        </authorList>
    </citation>
    <scope>NUCLEOTIDE SEQUENCE</scope>
</reference>
<sequence length="101" mass="11154">TTRPSRVRTDSGSAAGTCGHFGFCGALAPIACYTCRHFQPWIDGPHEDVLHGLLAERDRIRQLTQDTVITVINDRRIFAVTQVIQMCEARRSEVLAGELDG</sequence>
<organism evidence="1">
    <name type="scientific">mine drainage metagenome</name>
    <dbReference type="NCBI Taxonomy" id="410659"/>
    <lineage>
        <taxon>unclassified sequences</taxon>
        <taxon>metagenomes</taxon>
        <taxon>ecological metagenomes</taxon>
    </lineage>
</organism>